<evidence type="ECO:0000313" key="1">
    <source>
        <dbReference type="EMBL" id="CAG8442940.1"/>
    </source>
</evidence>
<evidence type="ECO:0000313" key="2">
    <source>
        <dbReference type="Proteomes" id="UP000789366"/>
    </source>
</evidence>
<name>A0ACA9JZ59_9GLOM</name>
<reference evidence="1" key="1">
    <citation type="submission" date="2021-06" db="EMBL/GenBank/DDBJ databases">
        <authorList>
            <person name="Kallberg Y."/>
            <person name="Tangrot J."/>
            <person name="Rosling A."/>
        </authorList>
    </citation>
    <scope>NUCLEOTIDE SEQUENCE</scope>
    <source>
        <strain evidence="1">28 12/20/2015</strain>
    </source>
</reference>
<comment type="caution">
    <text evidence="1">The sequence shown here is derived from an EMBL/GenBank/DDBJ whole genome shotgun (WGS) entry which is preliminary data.</text>
</comment>
<accession>A0ACA9JZ59</accession>
<protein>
    <submittedName>
        <fullName evidence="1">1193_t:CDS:1</fullName>
    </submittedName>
</protein>
<dbReference type="Proteomes" id="UP000789366">
    <property type="component" value="Unassembled WGS sequence"/>
</dbReference>
<organism evidence="1 2">
    <name type="scientific">Cetraspora pellucida</name>
    <dbReference type="NCBI Taxonomy" id="1433469"/>
    <lineage>
        <taxon>Eukaryota</taxon>
        <taxon>Fungi</taxon>
        <taxon>Fungi incertae sedis</taxon>
        <taxon>Mucoromycota</taxon>
        <taxon>Glomeromycotina</taxon>
        <taxon>Glomeromycetes</taxon>
        <taxon>Diversisporales</taxon>
        <taxon>Gigasporaceae</taxon>
        <taxon>Cetraspora</taxon>
    </lineage>
</organism>
<keyword evidence="2" id="KW-1185">Reference proteome</keyword>
<sequence>MEIEDKQLDKIRMDSQLEDSKGGKNDEVGEDNKDDEGSKDDEGDEDSEDDKDVKDNNETKTDKQLEFIINNIMKSGKKGKKSISDEANILSIIIYSDATIYD</sequence>
<proteinExistence type="predicted"/>
<gene>
    <name evidence="1" type="ORF">SPELUC_LOCUS308</name>
</gene>
<dbReference type="EMBL" id="CAJVPW010000106">
    <property type="protein sequence ID" value="CAG8442940.1"/>
    <property type="molecule type" value="Genomic_DNA"/>
</dbReference>